<reference evidence="1 2" key="1">
    <citation type="journal article" date="2023" name="Elife">
        <title>Identification of key yeast species and microbe-microbe interactions impacting larval growth of Drosophila in the wild.</title>
        <authorList>
            <person name="Mure A."/>
            <person name="Sugiura Y."/>
            <person name="Maeda R."/>
            <person name="Honda K."/>
            <person name="Sakurai N."/>
            <person name="Takahashi Y."/>
            <person name="Watada M."/>
            <person name="Katoh T."/>
            <person name="Gotoh A."/>
            <person name="Gotoh Y."/>
            <person name="Taniguchi I."/>
            <person name="Nakamura K."/>
            <person name="Hayashi T."/>
            <person name="Katayama T."/>
            <person name="Uemura T."/>
            <person name="Hattori Y."/>
        </authorList>
    </citation>
    <scope>NUCLEOTIDE SEQUENCE [LARGE SCALE GENOMIC DNA]</scope>
    <source>
        <strain evidence="1 2">SB-73</strain>
    </source>
</reference>
<dbReference type="Gene3D" id="1.10.238.10">
    <property type="entry name" value="EF-hand"/>
    <property type="match status" value="1"/>
</dbReference>
<evidence type="ECO:0000313" key="2">
    <source>
        <dbReference type="Proteomes" id="UP001362899"/>
    </source>
</evidence>
<evidence type="ECO:0000313" key="1">
    <source>
        <dbReference type="EMBL" id="GMM50989.1"/>
    </source>
</evidence>
<gene>
    <name evidence="1" type="ORF">DASB73_019470</name>
</gene>
<dbReference type="InterPro" id="IPR011992">
    <property type="entry name" value="EF-hand-dom_pair"/>
</dbReference>
<dbReference type="Proteomes" id="UP001362899">
    <property type="component" value="Unassembled WGS sequence"/>
</dbReference>
<name>A0AAV5RK97_STABA</name>
<dbReference type="EMBL" id="BTGC01000003">
    <property type="protein sequence ID" value="GMM50989.1"/>
    <property type="molecule type" value="Genomic_DNA"/>
</dbReference>
<keyword evidence="2" id="KW-1185">Reference proteome</keyword>
<proteinExistence type="predicted"/>
<protein>
    <submittedName>
        <fullName evidence="1">Uncharacterized protein</fullName>
    </submittedName>
</protein>
<dbReference type="SUPFAM" id="SSF47473">
    <property type="entry name" value="EF-hand"/>
    <property type="match status" value="1"/>
</dbReference>
<sequence length="144" mass="16161">MNDNLDTLSAAFAEFMTPDDEGTPLLLSKDLGSALEFAGIPHQLAPKIQDRMLVENESITFEEFINVAAEIMQQDEVNDSPEVSAHVYQLLCDSKGRITEKSLARASRKVKIDISEQDAKKMIALASNKEEFQDLWDHFDSSNR</sequence>
<dbReference type="AlphaFoldDB" id="A0AAV5RK97"/>
<organism evidence="1 2">
    <name type="scientific">Starmerella bacillaris</name>
    <name type="common">Yeast</name>
    <name type="synonym">Candida zemplinina</name>
    <dbReference type="NCBI Taxonomy" id="1247836"/>
    <lineage>
        <taxon>Eukaryota</taxon>
        <taxon>Fungi</taxon>
        <taxon>Dikarya</taxon>
        <taxon>Ascomycota</taxon>
        <taxon>Saccharomycotina</taxon>
        <taxon>Dipodascomycetes</taxon>
        <taxon>Dipodascales</taxon>
        <taxon>Trichomonascaceae</taxon>
        <taxon>Starmerella</taxon>
    </lineage>
</organism>
<accession>A0AAV5RK97</accession>
<comment type="caution">
    <text evidence="1">The sequence shown here is derived from an EMBL/GenBank/DDBJ whole genome shotgun (WGS) entry which is preliminary data.</text>
</comment>